<dbReference type="InterPro" id="IPR036397">
    <property type="entry name" value="RNaseH_sf"/>
</dbReference>
<feature type="compositionally biased region" description="Basic and acidic residues" evidence="1">
    <location>
        <begin position="751"/>
        <end position="769"/>
    </location>
</feature>
<keyword evidence="3" id="KW-1185">Reference proteome</keyword>
<evidence type="ECO:0000256" key="1">
    <source>
        <dbReference type="SAM" id="MobiDB-lite"/>
    </source>
</evidence>
<dbReference type="Proteomes" id="UP000528286">
    <property type="component" value="Unassembled WGS sequence"/>
</dbReference>
<dbReference type="InterPro" id="IPR012337">
    <property type="entry name" value="RNaseH-like_sf"/>
</dbReference>
<dbReference type="GO" id="GO:0003676">
    <property type="term" value="F:nucleic acid binding"/>
    <property type="evidence" value="ECO:0007669"/>
    <property type="project" value="InterPro"/>
</dbReference>
<name>A0A7W6NN11_9HYPH</name>
<evidence type="ECO:0000313" key="3">
    <source>
        <dbReference type="Proteomes" id="UP000528286"/>
    </source>
</evidence>
<dbReference type="AlphaFoldDB" id="A0A7W6NN11"/>
<feature type="compositionally biased region" description="Basic residues" evidence="1">
    <location>
        <begin position="714"/>
        <end position="723"/>
    </location>
</feature>
<protein>
    <recommendedName>
        <fullName evidence="4">Integrase catalytic domain-containing protein</fullName>
    </recommendedName>
</protein>
<organism evidence="2 3">
    <name type="scientific">Gellertiella hungarica</name>
    <dbReference type="NCBI Taxonomy" id="1572859"/>
    <lineage>
        <taxon>Bacteria</taxon>
        <taxon>Pseudomonadati</taxon>
        <taxon>Pseudomonadota</taxon>
        <taxon>Alphaproteobacteria</taxon>
        <taxon>Hyphomicrobiales</taxon>
        <taxon>Rhizobiaceae</taxon>
        <taxon>Gellertiella</taxon>
    </lineage>
</organism>
<dbReference type="SUPFAM" id="SSF53098">
    <property type="entry name" value="Ribonuclease H-like"/>
    <property type="match status" value="1"/>
</dbReference>
<feature type="region of interest" description="Disordered" evidence="1">
    <location>
        <begin position="708"/>
        <end position="769"/>
    </location>
</feature>
<gene>
    <name evidence="2" type="ORF">GGR23_004470</name>
</gene>
<evidence type="ECO:0008006" key="4">
    <source>
        <dbReference type="Google" id="ProtNLM"/>
    </source>
</evidence>
<proteinExistence type="predicted"/>
<dbReference type="RefSeq" id="WP_183368477.1">
    <property type="nucleotide sequence ID" value="NZ_JACIEZ010000017.1"/>
</dbReference>
<dbReference type="Gene3D" id="3.30.420.10">
    <property type="entry name" value="Ribonuclease H-like superfamily/Ribonuclease H"/>
    <property type="match status" value="1"/>
</dbReference>
<evidence type="ECO:0000313" key="2">
    <source>
        <dbReference type="EMBL" id="MBB4067239.1"/>
    </source>
</evidence>
<sequence length="769" mass="85886">MTLYDINNGDRYVFLHGSGSGTFTVEDASDEAAVALRSLEDGETKSITALDLAILQAQGGAVRTAREGQPIQTLTASDYRAIQEPPGEYLSAKQERDWLNLQKDFKRASTLLFYVREFDKHPGLVTTEGPLSNFILSKASSAKAAGFEWTPSTSAVRKALAKGGPGNRSLALLLRRKNFARVKQKWPPSVYDLGQETVRYFWSNPNAKHIDAHSYFDDRFYEMRDQERQKRQEESGSNDSDPIFDFEPPCHQTISNWINSAKCHATVRSKYGVRQANRELRGRGESMDAIAPLEIIVLDQTLADIWACEEVQADGTTAIVLKRPWIVWAMDLFSRSTVGFNMTFEPPCIATFMMCLREVISPKADLVRRFGEAKGATDAWGKFSCVVLDNAMAHVGVTVQLVGDLAGFEVDYAPLRTPEYKPWVERLVGTMNTALHSLPGGIPGSPEKLRETGLDPRKSAMLKLHEIKSLMDHKVVEYHLEVHSGIGMAPARKWSEGLLEHGRPTVDDARAFKMVLGRYETRTLTAEGILFDGHDFHDQVLTSTLLNDLARFHKSRKGRKLGQSASFRVHFFYYDGDCSSIFVLNEFTKEVVELPNADEFYRESPVSFAFAKGERENQARLNQQFHTREEKAAARRAFKRELEESLATGSHRQGQRTIRVLHGGEKPQLAPGDQIVDILAKPSISGMPKAVEIPSRMPLVERVDDVVAPPGRKVPQKKRKARPKGAPSALVANDAVKHEAIPSAMPPADQGRSRSEAELDELAKRYGFS</sequence>
<accession>A0A7W6NN11</accession>
<dbReference type="EMBL" id="JACIEZ010000017">
    <property type="protein sequence ID" value="MBB4067239.1"/>
    <property type="molecule type" value="Genomic_DNA"/>
</dbReference>
<reference evidence="2 3" key="1">
    <citation type="submission" date="2020-08" db="EMBL/GenBank/DDBJ databases">
        <title>Genomic Encyclopedia of Type Strains, Phase IV (KMG-IV): sequencing the most valuable type-strain genomes for metagenomic binning, comparative biology and taxonomic classification.</title>
        <authorList>
            <person name="Goeker M."/>
        </authorList>
    </citation>
    <scope>NUCLEOTIDE SEQUENCE [LARGE SCALE GENOMIC DNA]</scope>
    <source>
        <strain evidence="2 3">DSM 29853</strain>
    </source>
</reference>
<comment type="caution">
    <text evidence="2">The sequence shown here is derived from an EMBL/GenBank/DDBJ whole genome shotgun (WGS) entry which is preliminary data.</text>
</comment>